<dbReference type="PATRIC" id="fig|218284.4.peg.544"/>
<name>A0A0P6W9B0_9BACI</name>
<evidence type="ECO:0000313" key="3">
    <source>
        <dbReference type="Proteomes" id="UP000050398"/>
    </source>
</evidence>
<feature type="transmembrane region" description="Helical" evidence="1">
    <location>
        <begin position="15"/>
        <end position="37"/>
    </location>
</feature>
<keyword evidence="1" id="KW-0812">Transmembrane</keyword>
<reference evidence="2 3" key="1">
    <citation type="submission" date="2015-08" db="EMBL/GenBank/DDBJ databases">
        <title>Draft Genome Sequence of Bacillus vietnamensis UCD-SED5.</title>
        <authorList>
            <person name="Lee R.D."/>
            <person name="Jospin G."/>
            <person name="Lang J.M."/>
            <person name="Coil D.A."/>
            <person name="Eisen J.A."/>
        </authorList>
    </citation>
    <scope>NUCLEOTIDE SEQUENCE [LARGE SCALE GENOMIC DNA]</scope>
    <source>
        <strain evidence="2 3">UCD-SED5</strain>
    </source>
</reference>
<protein>
    <recommendedName>
        <fullName evidence="4">DUF3267 domain-containing protein</fullName>
    </recommendedName>
</protein>
<feature type="transmembrane region" description="Helical" evidence="1">
    <location>
        <begin position="106"/>
        <end position="126"/>
    </location>
</feature>
<keyword evidence="1" id="KW-0472">Membrane</keyword>
<evidence type="ECO:0008006" key="4">
    <source>
        <dbReference type="Google" id="ProtNLM"/>
    </source>
</evidence>
<evidence type="ECO:0000256" key="1">
    <source>
        <dbReference type="SAM" id="Phobius"/>
    </source>
</evidence>
<evidence type="ECO:0000313" key="2">
    <source>
        <dbReference type="EMBL" id="KPL61529.1"/>
    </source>
</evidence>
<dbReference type="InterPro" id="IPR021683">
    <property type="entry name" value="DUF3267"/>
</dbReference>
<gene>
    <name evidence="2" type="ORF">AM506_02575</name>
</gene>
<organism evidence="2 3">
    <name type="scientific">Rossellomorea vietnamensis</name>
    <dbReference type="NCBI Taxonomy" id="218284"/>
    <lineage>
        <taxon>Bacteria</taxon>
        <taxon>Bacillati</taxon>
        <taxon>Bacillota</taxon>
        <taxon>Bacilli</taxon>
        <taxon>Bacillales</taxon>
        <taxon>Bacillaceae</taxon>
        <taxon>Rossellomorea</taxon>
    </lineage>
</organism>
<accession>A0A0P6W9B0</accession>
<dbReference type="OrthoDB" id="2360495at2"/>
<dbReference type="eggNOG" id="ENOG502ZR52">
    <property type="taxonomic scope" value="Bacteria"/>
</dbReference>
<keyword evidence="1" id="KW-1133">Transmembrane helix</keyword>
<feature type="transmembrane region" description="Helical" evidence="1">
    <location>
        <begin position="132"/>
        <end position="152"/>
    </location>
</feature>
<dbReference type="Pfam" id="PF11667">
    <property type="entry name" value="DUF3267"/>
    <property type="match status" value="1"/>
</dbReference>
<dbReference type="EMBL" id="LIXZ01000001">
    <property type="protein sequence ID" value="KPL61529.1"/>
    <property type="molecule type" value="Genomic_DNA"/>
</dbReference>
<dbReference type="RefSeq" id="WP_060670485.1">
    <property type="nucleotide sequence ID" value="NZ_JBCNGU010000008.1"/>
</dbReference>
<proteinExistence type="predicted"/>
<dbReference type="Proteomes" id="UP000050398">
    <property type="component" value="Unassembled WGS sequence"/>
</dbReference>
<comment type="caution">
    <text evidence="2">The sequence shown here is derived from an EMBL/GenBank/DDBJ whole genome shotgun (WGS) entry which is preliminary data.</text>
</comment>
<dbReference type="AlphaFoldDB" id="A0A0P6W9B0"/>
<sequence>MHCWKTINLEKQFGFYRVFLLSSIIMMMVFSLIYVPINLLFPSAFYDKHFLGFFVGLVSIYPLHKFFHIVPILPFVRKIKCKCNRKMYFLPILSLRVDQPISKYRYLVALVAPFFVLNSILLYGCFHFPHYSHYFTMLLAFHSGICAIDFIYAKQLMDSPRNALIEENEDGYEILIYQ</sequence>
<feature type="transmembrane region" description="Helical" evidence="1">
    <location>
        <begin position="49"/>
        <end position="76"/>
    </location>
</feature>